<reference evidence="1 2" key="1">
    <citation type="submission" date="2019-05" db="EMBL/GenBank/DDBJ databases">
        <title>Nesterenkonia sp. GY239, isolated from the Southern Atlantic Ocean.</title>
        <authorList>
            <person name="Zhang G."/>
        </authorList>
    </citation>
    <scope>NUCLEOTIDE SEQUENCE [LARGE SCALE GENOMIC DNA]</scope>
    <source>
        <strain evidence="1 2">GY239</strain>
    </source>
</reference>
<protein>
    <submittedName>
        <fullName evidence="1">Uncharacterized protein</fullName>
    </submittedName>
</protein>
<gene>
    <name evidence="1" type="ORF">FEF27_08675</name>
</gene>
<name>A0A5R9A912_9MICC</name>
<dbReference type="Proteomes" id="UP000306544">
    <property type="component" value="Unassembled WGS sequence"/>
</dbReference>
<evidence type="ECO:0000313" key="1">
    <source>
        <dbReference type="EMBL" id="TLP74417.1"/>
    </source>
</evidence>
<evidence type="ECO:0000313" key="2">
    <source>
        <dbReference type="Proteomes" id="UP000306544"/>
    </source>
</evidence>
<dbReference type="RefSeq" id="WP_138170467.1">
    <property type="nucleotide sequence ID" value="NZ_VAWA01000010.1"/>
</dbReference>
<comment type="caution">
    <text evidence="1">The sequence shown here is derived from an EMBL/GenBank/DDBJ whole genome shotgun (WGS) entry which is preliminary data.</text>
</comment>
<dbReference type="EMBL" id="VAWA01000010">
    <property type="protein sequence ID" value="TLP74417.1"/>
    <property type="molecule type" value="Genomic_DNA"/>
</dbReference>
<sequence>MDTNDTTETYDANQRDHQWETTGEQADELTPQSTGRWLITTQGTLHLWDLDQMTYVRMPSAASKSGSMGHDQRPVPLTRVVWWPKVGERPYFWYDDPDDPVFWEHWRISSEVQKIERLADTRAATDPEDPS</sequence>
<dbReference type="AlphaFoldDB" id="A0A5R9A912"/>
<organism evidence="1 2">
    <name type="scientific">Nesterenkonia sphaerica</name>
    <dbReference type="NCBI Taxonomy" id="1804988"/>
    <lineage>
        <taxon>Bacteria</taxon>
        <taxon>Bacillati</taxon>
        <taxon>Actinomycetota</taxon>
        <taxon>Actinomycetes</taxon>
        <taxon>Micrococcales</taxon>
        <taxon>Micrococcaceae</taxon>
        <taxon>Nesterenkonia</taxon>
    </lineage>
</organism>
<dbReference type="OrthoDB" id="5380150at2"/>
<keyword evidence="2" id="KW-1185">Reference proteome</keyword>
<accession>A0A5R9A912</accession>
<proteinExistence type="predicted"/>